<keyword evidence="2" id="KW-1185">Reference proteome</keyword>
<dbReference type="Ensembl" id="ENSMCST00000016345.1">
    <property type="protein sequence ID" value="ENSMCSP00000015938.1"/>
    <property type="gene ID" value="ENSMCSG00000011204.1"/>
</dbReference>
<sequence>MESMLEKKGISISSGQALSYSWCVCRTFSLDFDTCTKAGNRDGEPQKLTYEQFPIAKGLKGVLQFVKFRVLNISLQGQKKKISISELEKGKHWPSPFLILLLYTSGLAFPAFLTDKGSS</sequence>
<name>A0A8C5U6Q0_9PASS</name>
<proteinExistence type="predicted"/>
<dbReference type="Proteomes" id="UP000694560">
    <property type="component" value="Unplaced"/>
</dbReference>
<dbReference type="AlphaFoldDB" id="A0A8C5U6Q0"/>
<organism evidence="1 2">
    <name type="scientific">Malurus cyaneus samueli</name>
    <dbReference type="NCBI Taxonomy" id="2593467"/>
    <lineage>
        <taxon>Eukaryota</taxon>
        <taxon>Metazoa</taxon>
        <taxon>Chordata</taxon>
        <taxon>Craniata</taxon>
        <taxon>Vertebrata</taxon>
        <taxon>Euteleostomi</taxon>
        <taxon>Archelosauria</taxon>
        <taxon>Archosauria</taxon>
        <taxon>Dinosauria</taxon>
        <taxon>Saurischia</taxon>
        <taxon>Theropoda</taxon>
        <taxon>Coelurosauria</taxon>
        <taxon>Aves</taxon>
        <taxon>Neognathae</taxon>
        <taxon>Neoaves</taxon>
        <taxon>Telluraves</taxon>
        <taxon>Australaves</taxon>
        <taxon>Passeriformes</taxon>
        <taxon>Meliphagoidea</taxon>
        <taxon>Maluridae</taxon>
        <taxon>Malurus</taxon>
    </lineage>
</organism>
<evidence type="ECO:0000313" key="1">
    <source>
        <dbReference type="Ensembl" id="ENSMCSP00000015938.1"/>
    </source>
</evidence>
<protein>
    <submittedName>
        <fullName evidence="1">Uncharacterized protein</fullName>
    </submittedName>
</protein>
<reference evidence="1" key="1">
    <citation type="submission" date="2025-08" db="UniProtKB">
        <authorList>
            <consortium name="Ensembl"/>
        </authorList>
    </citation>
    <scope>IDENTIFICATION</scope>
</reference>
<evidence type="ECO:0000313" key="2">
    <source>
        <dbReference type="Proteomes" id="UP000694560"/>
    </source>
</evidence>
<reference evidence="1" key="2">
    <citation type="submission" date="2025-09" db="UniProtKB">
        <authorList>
            <consortium name="Ensembl"/>
        </authorList>
    </citation>
    <scope>IDENTIFICATION</scope>
</reference>
<accession>A0A8C5U6Q0</accession>